<keyword evidence="3" id="KW-1003">Cell membrane</keyword>
<dbReference type="OrthoDB" id="8771795at2"/>
<evidence type="ECO:0000256" key="1">
    <source>
        <dbReference type="ARBA" id="ARBA00004651"/>
    </source>
</evidence>
<organism evidence="8 9">
    <name type="scientific">Bhargavaea cecembensis</name>
    <dbReference type="NCBI Taxonomy" id="394098"/>
    <lineage>
        <taxon>Bacteria</taxon>
        <taxon>Bacillati</taxon>
        <taxon>Bacillota</taxon>
        <taxon>Bacilli</taxon>
        <taxon>Bacillales</taxon>
        <taxon>Caryophanaceae</taxon>
        <taxon>Bhargavaea</taxon>
    </lineage>
</organism>
<comment type="subcellular location">
    <subcellularLocation>
        <location evidence="1">Cell membrane</location>
        <topology evidence="1">Multi-pass membrane protein</topology>
    </subcellularLocation>
</comment>
<evidence type="ECO:0000256" key="3">
    <source>
        <dbReference type="ARBA" id="ARBA00022475"/>
    </source>
</evidence>
<evidence type="ECO:0000256" key="4">
    <source>
        <dbReference type="ARBA" id="ARBA00022692"/>
    </source>
</evidence>
<dbReference type="RefSeq" id="WP_063181948.1">
    <property type="nucleotide sequence ID" value="NZ_LQNT01000011.1"/>
</dbReference>
<protein>
    <recommendedName>
        <fullName evidence="10">Permease</fullName>
    </recommendedName>
</protein>
<dbReference type="EMBL" id="LQNT01000011">
    <property type="protein sequence ID" value="KZE37055.1"/>
    <property type="molecule type" value="Genomic_DNA"/>
</dbReference>
<feature type="transmembrane region" description="Helical" evidence="7">
    <location>
        <begin position="233"/>
        <end position="255"/>
    </location>
</feature>
<evidence type="ECO:0000256" key="5">
    <source>
        <dbReference type="ARBA" id="ARBA00022989"/>
    </source>
</evidence>
<sequence length="353" mass="37712">MNTTHASDRKRTIIYVAIFLLVAIIGLAYVKWLPYVDKSITAITTQSIGDSILGDPADAGTFSWESTWSYTVTYFLAVWKAAVLGIVLGSLVQVLIPSDWLLRTLGKTSFGSTAIGGLTSLPGMMCTCCAAPVAAGLRKKNVSIGAALAFWLGNPVLNPAVLIFMTFVLSWEFTLLRAVFGIVLVFGISYLANRFAPQPAPEELARKVEEAETALAPEEGSFLSRWLKSMGRLALFIIPAYFISVLLIAAVRPWLFPLLDSASGNTLLMILLFAIGGMLFVIPTAAEIPIIQTFMSAGLGTGPAAALLITLPAISLPSLILVSGAFPRKVLWFVAGAVILLGVLCGLVGMWVL</sequence>
<reference evidence="8 9" key="1">
    <citation type="submission" date="2016-01" db="EMBL/GenBank/DDBJ databases">
        <title>Whole genome sequencing of Bhargavaea cecembensis T14.</title>
        <authorList>
            <person name="Hong K.W."/>
        </authorList>
    </citation>
    <scope>NUCLEOTIDE SEQUENCE [LARGE SCALE GENOMIC DNA]</scope>
    <source>
        <strain evidence="8 9">T14</strain>
    </source>
</reference>
<keyword evidence="6 7" id="KW-0472">Membrane</keyword>
<feature type="transmembrane region" description="Helical" evidence="7">
    <location>
        <begin position="148"/>
        <end position="169"/>
    </location>
</feature>
<feature type="transmembrane region" description="Helical" evidence="7">
    <location>
        <begin position="330"/>
        <end position="352"/>
    </location>
</feature>
<dbReference type="Proteomes" id="UP000076490">
    <property type="component" value="Unassembled WGS sequence"/>
</dbReference>
<gene>
    <name evidence="8" type="ORF">AV656_10745</name>
</gene>
<evidence type="ECO:0008006" key="10">
    <source>
        <dbReference type="Google" id="ProtNLM"/>
    </source>
</evidence>
<dbReference type="PANTHER" id="PTHR43299:SF1">
    <property type="entry name" value="UPF0718 PROTEIN YRAQ"/>
    <property type="match status" value="1"/>
</dbReference>
<dbReference type="Pfam" id="PF03773">
    <property type="entry name" value="ArsP_1"/>
    <property type="match status" value="1"/>
</dbReference>
<feature type="transmembrane region" description="Helical" evidence="7">
    <location>
        <begin position="303"/>
        <end position="324"/>
    </location>
</feature>
<dbReference type="PANTHER" id="PTHR43299">
    <property type="entry name" value="UPF0718 PROTEIN YRAQ"/>
    <property type="match status" value="1"/>
</dbReference>
<dbReference type="AlphaFoldDB" id="A0A165GN95"/>
<evidence type="ECO:0000256" key="2">
    <source>
        <dbReference type="ARBA" id="ARBA00006386"/>
    </source>
</evidence>
<comment type="caution">
    <text evidence="8">The sequence shown here is derived from an EMBL/GenBank/DDBJ whole genome shotgun (WGS) entry which is preliminary data.</text>
</comment>
<feature type="transmembrane region" description="Helical" evidence="7">
    <location>
        <begin position="267"/>
        <end position="291"/>
    </location>
</feature>
<feature type="transmembrane region" description="Helical" evidence="7">
    <location>
        <begin position="12"/>
        <end position="30"/>
    </location>
</feature>
<keyword evidence="5 7" id="KW-1133">Transmembrane helix</keyword>
<accession>A0A165GN95</accession>
<dbReference type="GO" id="GO:0005886">
    <property type="term" value="C:plasma membrane"/>
    <property type="evidence" value="ECO:0007669"/>
    <property type="project" value="UniProtKB-SubCell"/>
</dbReference>
<evidence type="ECO:0000313" key="8">
    <source>
        <dbReference type="EMBL" id="KZE37055.1"/>
    </source>
</evidence>
<feature type="transmembrane region" description="Helical" evidence="7">
    <location>
        <begin position="72"/>
        <end position="96"/>
    </location>
</feature>
<name>A0A165GN95_9BACL</name>
<evidence type="ECO:0000313" key="9">
    <source>
        <dbReference type="Proteomes" id="UP000076490"/>
    </source>
</evidence>
<comment type="similarity">
    <text evidence="2">Belongs to the UPF0718 family.</text>
</comment>
<keyword evidence="4 7" id="KW-0812">Transmembrane</keyword>
<evidence type="ECO:0000256" key="6">
    <source>
        <dbReference type="ARBA" id="ARBA00023136"/>
    </source>
</evidence>
<proteinExistence type="inferred from homology"/>
<feature type="transmembrane region" description="Helical" evidence="7">
    <location>
        <begin position="175"/>
        <end position="192"/>
    </location>
</feature>
<dbReference type="InterPro" id="IPR005524">
    <property type="entry name" value="DUF318"/>
</dbReference>
<evidence type="ECO:0000256" key="7">
    <source>
        <dbReference type="SAM" id="Phobius"/>
    </source>
</evidence>